<dbReference type="NCBIfam" id="TIGR02299">
    <property type="entry name" value="HpaE"/>
    <property type="match status" value="1"/>
</dbReference>
<evidence type="ECO:0000256" key="5">
    <source>
        <dbReference type="RuleBase" id="RU003345"/>
    </source>
</evidence>
<organism evidence="7 8">
    <name type="scientific">Corynebacterium atypicum</name>
    <dbReference type="NCBI Taxonomy" id="191610"/>
    <lineage>
        <taxon>Bacteria</taxon>
        <taxon>Bacillati</taxon>
        <taxon>Actinomycetota</taxon>
        <taxon>Actinomycetes</taxon>
        <taxon>Mycobacteriales</taxon>
        <taxon>Corynebacteriaceae</taxon>
        <taxon>Corynebacterium</taxon>
    </lineage>
</organism>
<proteinExistence type="inferred from homology"/>
<feature type="active site" evidence="4">
    <location>
        <position position="262"/>
    </location>
</feature>
<dbReference type="RefSeq" id="WP_038604749.1">
    <property type="nucleotide sequence ID" value="NZ_CP008944.1"/>
</dbReference>
<dbReference type="InterPro" id="IPR016160">
    <property type="entry name" value="Ald_DH_CS_CYS"/>
</dbReference>
<sequence length="506" mass="55271">MSTNPAKPNDLPEKILHYIDGEFVESLDGDTFDVLDPVTNQNYIKAASGKAEDIDRAVTAANKAFKESGWAEMLNRDRSRVLHKIADIVETRGEQLAAWESFDTGLPITQAKGQARRAAENFRFFADLIVAQADNTFKVPGRQVNYVNRKPIGVAGQITPWNTPFMLESWKIAPALATGNTIVLKPAEFTPLSATLWPGIFEEAGLPKGVFNIVHGFGEEGFAGDSLVKHPDVPLISFTGESKTGQIIFGNAAPYLKGLSMELGGKSPAIVFNDADLDTAINSTVFGVFSLNGERCTAGSRILVQRDVYDEFVERYAAQAKTVKVGLPSDPETEVAALVHPEHYEKVMSYVELGKEEGRLLAGGGRPEEFPEGNFVQPTVFADVSPDARIFQEEIFGPVVAITPFDTDAEALELANNTRYGLAAYVWTSDLKRAHNFAQNVDAGMVWLNSNNVRDLRTPFGGVKASGLGQEGGYRSIDFYTDQQAVHINLDKVHNPVFGTPQGEQK</sequence>
<dbReference type="InterPro" id="IPR016161">
    <property type="entry name" value="Ald_DH/histidinol_DH"/>
</dbReference>
<evidence type="ECO:0000256" key="4">
    <source>
        <dbReference type="PROSITE-ProRule" id="PRU10007"/>
    </source>
</evidence>
<dbReference type="InterPro" id="IPR016163">
    <property type="entry name" value="Ald_DH_C"/>
</dbReference>
<dbReference type="SUPFAM" id="SSF53720">
    <property type="entry name" value="ALDH-like"/>
    <property type="match status" value="1"/>
</dbReference>
<dbReference type="PANTHER" id="PTHR43720">
    <property type="entry name" value="2-AMINOMUCONIC SEMIALDEHYDE DEHYDROGENASE"/>
    <property type="match status" value="1"/>
</dbReference>
<dbReference type="Pfam" id="PF00171">
    <property type="entry name" value="Aldedh"/>
    <property type="match status" value="1"/>
</dbReference>
<evidence type="ECO:0000259" key="6">
    <source>
        <dbReference type="Pfam" id="PF00171"/>
    </source>
</evidence>
<dbReference type="PROSITE" id="PS00070">
    <property type="entry name" value="ALDEHYDE_DEHYDR_CYS"/>
    <property type="match status" value="1"/>
</dbReference>
<dbReference type="GO" id="GO:0008802">
    <property type="term" value="F:betaine-aldehyde dehydrogenase (NAD+) activity"/>
    <property type="evidence" value="ECO:0007669"/>
    <property type="project" value="UniProtKB-EC"/>
</dbReference>
<keyword evidence="2 5" id="KW-0560">Oxidoreductase</keyword>
<evidence type="ECO:0000256" key="3">
    <source>
        <dbReference type="ARBA" id="ARBA00023027"/>
    </source>
</evidence>
<evidence type="ECO:0000256" key="2">
    <source>
        <dbReference type="ARBA" id="ARBA00023002"/>
    </source>
</evidence>
<dbReference type="EC" id="1.2.1.8" evidence="7"/>
<evidence type="ECO:0000313" key="7">
    <source>
        <dbReference type="EMBL" id="AIG63814.1"/>
    </source>
</evidence>
<dbReference type="InterPro" id="IPR015590">
    <property type="entry name" value="Aldehyde_DH_dom"/>
</dbReference>
<evidence type="ECO:0000256" key="1">
    <source>
        <dbReference type="ARBA" id="ARBA00009986"/>
    </source>
</evidence>
<dbReference type="Gene3D" id="3.40.309.10">
    <property type="entry name" value="Aldehyde Dehydrogenase, Chain A, domain 2"/>
    <property type="match status" value="1"/>
</dbReference>
<comment type="similarity">
    <text evidence="1 5">Belongs to the aldehyde dehydrogenase family.</text>
</comment>
<dbReference type="Proteomes" id="UP000028504">
    <property type="component" value="Chromosome"/>
</dbReference>
<dbReference type="PANTHER" id="PTHR43720:SF2">
    <property type="entry name" value="2-AMINOMUCONIC SEMIALDEHYDE DEHYDROGENASE"/>
    <property type="match status" value="1"/>
</dbReference>
<dbReference type="InterPro" id="IPR016162">
    <property type="entry name" value="Ald_DH_N"/>
</dbReference>
<evidence type="ECO:0000313" key="8">
    <source>
        <dbReference type="Proteomes" id="UP000028504"/>
    </source>
</evidence>
<feature type="domain" description="Aldehyde dehydrogenase" evidence="6">
    <location>
        <begin position="24"/>
        <end position="486"/>
    </location>
</feature>
<keyword evidence="3" id="KW-0520">NAD</keyword>
<dbReference type="PROSITE" id="PS00687">
    <property type="entry name" value="ALDEHYDE_DEHYDR_GLU"/>
    <property type="match status" value="1"/>
</dbReference>
<dbReference type="Gene3D" id="3.40.605.10">
    <property type="entry name" value="Aldehyde Dehydrogenase, Chain A, domain 1"/>
    <property type="match status" value="1"/>
</dbReference>
<name>A0ABM5QLX4_9CORY</name>
<dbReference type="InterPro" id="IPR011985">
    <property type="entry name" value="DH_HpaE"/>
</dbReference>
<keyword evidence="8" id="KW-1185">Reference proteome</keyword>
<reference evidence="7 8" key="1">
    <citation type="submission" date="2014-07" db="EMBL/GenBank/DDBJ databases">
        <title>Complete genome sequence of Corynebacterium atypicum DSM 44849: identifiction of the mycolic acid biosynthesis genes.</title>
        <authorList>
            <person name="Tippelt A."/>
            <person name="Mollmann S."/>
            <person name="Albersmeier A."/>
            <person name="Jaenicke S."/>
            <person name="Ruckert C."/>
            <person name="Tauch A."/>
        </authorList>
    </citation>
    <scope>NUCLEOTIDE SEQUENCE [LARGE SCALE GENOMIC DNA]</scope>
    <source>
        <strain evidence="7 8">R2070</strain>
    </source>
</reference>
<dbReference type="EMBL" id="CP008944">
    <property type="protein sequence ID" value="AIG63814.1"/>
    <property type="molecule type" value="Genomic_DNA"/>
</dbReference>
<accession>A0ABM5QLX4</accession>
<dbReference type="CDD" id="cd07093">
    <property type="entry name" value="ALDH_F8_HMSADH"/>
    <property type="match status" value="1"/>
</dbReference>
<dbReference type="InterPro" id="IPR029510">
    <property type="entry name" value="Ald_DH_CS_GLU"/>
</dbReference>
<protein>
    <submittedName>
        <fullName evidence="7">Betaine-aldehyde dehydrogenase</fullName>
        <ecNumber evidence="7">1.2.1.8</ecNumber>
    </submittedName>
</protein>
<gene>
    <name evidence="7" type="ORF">CATYP_02960</name>
</gene>